<keyword evidence="3" id="KW-0067">ATP-binding</keyword>
<dbReference type="Gene3D" id="3.40.50.300">
    <property type="entry name" value="P-loop containing nucleotide triphosphate hydrolases"/>
    <property type="match status" value="2"/>
</dbReference>
<dbReference type="STRING" id="1724.GCA_001044175_01249"/>
<dbReference type="OrthoDB" id="9804145at2"/>
<accession>A0A2A9DPT3</accession>
<dbReference type="InterPro" id="IPR014001">
    <property type="entry name" value="Helicase_ATP-bd"/>
</dbReference>
<sequence length="867" mass="96017">MKYTLMPYQETASDSIMVQLDKAARSRSIGQQAVFALSAPTGAGKTVIATSVFERILIPSDDRVEDENAVILWLSDNPDLNEQSRYRIETASSDLATRTVTLDSSFNLPTFERGCIYFLNTQKLGKGTKLTGGRKDTQDPLFARGDTAQVTFWDTLRNTINSETRNLILVVDEAHRGAGRQRKDKATILARMIEGHIPEGHTEPVPPIPTVIGISATPGAFKEMVQSMSGDRTVLGDVTVPVADVQESGLIKDIVELRIPGEEGKSFDGVFVQDAARILAETTARWDAYHEEQGGDGERVVPLMVVQMKDKATPEDMYQAISAIRKGWPQIPHDCFANVYGEHDNIMAGDTLVPYIEPQRVQERTDIRVLFAKTAISTGWDCPRAEVMVSYRPASDEAHITQVIGRMVRSPLARRIEGNDLLNSVLCILPQFDRTAAKHVVKKINQDKEVGSGSDGGDVPVGEIVIDTESLTPVENEKVWDAFRAIKRMVAPKRSDKPISMLLNLGIELQRDGLMDDGMKQAEDELISIVNGYLTRYEKQVAAKREDILKIETQRLVFGYADRDLALAESSNDLYADRHVIEEAYRAAIPVFTRALADMWVNARTDVLAAADPDADEEECIDEARLQLAALAGVTDIAQSVSDNADDVAQDWFAKYAAELAALPDSRKAAYQPLREMAIHPSHEPLTKPANRSVPPGTADKDGNLLPFTRYDDHLLAADDGTAPFDLNEWEAHVVATEATRSGAIAWYRNPSRASAEALTAVYYDSHAELWRNMQPDFIFFREVGNEVRPSIIDPHGHHLGDALDKLRALSNYAAQFGDQFVQILAVSGNDVDSLRSVDLKNKNTREVIEKAETAAEVYEREGQPYK</sequence>
<dbReference type="InterPro" id="IPR006935">
    <property type="entry name" value="Helicase/UvrB_N"/>
</dbReference>
<dbReference type="RefSeq" id="WP_048379428.1">
    <property type="nucleotide sequence ID" value="NZ_LDYE01000003.1"/>
</dbReference>
<dbReference type="GO" id="GO:0003677">
    <property type="term" value="F:DNA binding"/>
    <property type="evidence" value="ECO:0007669"/>
    <property type="project" value="InterPro"/>
</dbReference>
<feature type="region of interest" description="Disordered" evidence="1">
    <location>
        <begin position="683"/>
        <end position="703"/>
    </location>
</feature>
<dbReference type="GO" id="GO:0005524">
    <property type="term" value="F:ATP binding"/>
    <property type="evidence" value="ECO:0007669"/>
    <property type="project" value="InterPro"/>
</dbReference>
<dbReference type="InterPro" id="IPR050742">
    <property type="entry name" value="Helicase_Restrict-Modif_Enz"/>
</dbReference>
<dbReference type="CDD" id="cd18785">
    <property type="entry name" value="SF2_C"/>
    <property type="match status" value="1"/>
</dbReference>
<dbReference type="GO" id="GO:0004386">
    <property type="term" value="F:helicase activity"/>
    <property type="evidence" value="ECO:0007669"/>
    <property type="project" value="UniProtKB-KW"/>
</dbReference>
<proteinExistence type="predicted"/>
<evidence type="ECO:0000259" key="2">
    <source>
        <dbReference type="SMART" id="SM00487"/>
    </source>
</evidence>
<dbReference type="PANTHER" id="PTHR47396:SF1">
    <property type="entry name" value="ATP-DEPENDENT HELICASE IRC3-RELATED"/>
    <property type="match status" value="1"/>
</dbReference>
<keyword evidence="3" id="KW-0547">Nucleotide-binding</keyword>
<comment type="caution">
    <text evidence="3">The sequence shown here is derived from an EMBL/GenBank/DDBJ whole genome shotgun (WGS) entry which is preliminary data.</text>
</comment>
<dbReference type="GO" id="GO:0016787">
    <property type="term" value="F:hydrolase activity"/>
    <property type="evidence" value="ECO:0007669"/>
    <property type="project" value="InterPro"/>
</dbReference>
<dbReference type="SUPFAM" id="SSF52540">
    <property type="entry name" value="P-loop containing nucleoside triphosphate hydrolases"/>
    <property type="match status" value="1"/>
</dbReference>
<dbReference type="SMART" id="SM00487">
    <property type="entry name" value="DEXDc"/>
    <property type="match status" value="1"/>
</dbReference>
<feature type="domain" description="Helicase ATP-binding" evidence="2">
    <location>
        <begin position="1"/>
        <end position="248"/>
    </location>
</feature>
<gene>
    <name evidence="3" type="ORF">ATK06_1465</name>
</gene>
<dbReference type="Proteomes" id="UP000221653">
    <property type="component" value="Unassembled WGS sequence"/>
</dbReference>
<name>A0A2A9DPT3_9CORY</name>
<organism evidence="3 4">
    <name type="scientific">Corynebacterium renale</name>
    <dbReference type="NCBI Taxonomy" id="1724"/>
    <lineage>
        <taxon>Bacteria</taxon>
        <taxon>Bacillati</taxon>
        <taxon>Actinomycetota</taxon>
        <taxon>Actinomycetes</taxon>
        <taxon>Mycobacteriales</taxon>
        <taxon>Corynebacteriaceae</taxon>
        <taxon>Corynebacterium</taxon>
    </lineage>
</organism>
<keyword evidence="3" id="KW-0378">Hydrolase</keyword>
<evidence type="ECO:0000313" key="4">
    <source>
        <dbReference type="Proteomes" id="UP000221653"/>
    </source>
</evidence>
<dbReference type="GO" id="GO:0005829">
    <property type="term" value="C:cytosol"/>
    <property type="evidence" value="ECO:0007669"/>
    <property type="project" value="TreeGrafter"/>
</dbReference>
<evidence type="ECO:0000313" key="3">
    <source>
        <dbReference type="EMBL" id="PFG28356.1"/>
    </source>
</evidence>
<dbReference type="EMBL" id="PDJF01000001">
    <property type="protein sequence ID" value="PFG28356.1"/>
    <property type="molecule type" value="Genomic_DNA"/>
</dbReference>
<keyword evidence="3" id="KW-0347">Helicase</keyword>
<reference evidence="3 4" key="1">
    <citation type="submission" date="2017-10" db="EMBL/GenBank/DDBJ databases">
        <title>Sequencing the genomes of 1000 actinobacteria strains.</title>
        <authorList>
            <person name="Klenk H.-P."/>
        </authorList>
    </citation>
    <scope>NUCLEOTIDE SEQUENCE [LARGE SCALE GENOMIC DNA]</scope>
    <source>
        <strain evidence="3 4">DSM 20688</strain>
    </source>
</reference>
<dbReference type="Pfam" id="PF04851">
    <property type="entry name" value="ResIII"/>
    <property type="match status" value="1"/>
</dbReference>
<evidence type="ECO:0000256" key="1">
    <source>
        <dbReference type="SAM" id="MobiDB-lite"/>
    </source>
</evidence>
<dbReference type="PANTHER" id="PTHR47396">
    <property type="entry name" value="TYPE I RESTRICTION ENZYME ECOKI R PROTEIN"/>
    <property type="match status" value="1"/>
</dbReference>
<protein>
    <submittedName>
        <fullName evidence="3">Superfamily II DNA or RNA helicase</fullName>
    </submittedName>
</protein>
<dbReference type="InterPro" id="IPR027417">
    <property type="entry name" value="P-loop_NTPase"/>
</dbReference>
<dbReference type="AlphaFoldDB" id="A0A2A9DPT3"/>
<keyword evidence="4" id="KW-1185">Reference proteome</keyword>